<protein>
    <submittedName>
        <fullName evidence="2">Uncharacterized protein</fullName>
    </submittedName>
</protein>
<evidence type="ECO:0000256" key="1">
    <source>
        <dbReference type="SAM" id="Phobius"/>
    </source>
</evidence>
<comment type="caution">
    <text evidence="2">The sequence shown here is derived from an EMBL/GenBank/DDBJ whole genome shotgun (WGS) entry which is preliminary data.</text>
</comment>
<feature type="non-terminal residue" evidence="2">
    <location>
        <position position="1"/>
    </location>
</feature>
<reference evidence="2" key="2">
    <citation type="submission" date="2020-11" db="EMBL/GenBank/DDBJ databases">
        <authorList>
            <person name="McCartney M.A."/>
            <person name="Auch B."/>
            <person name="Kono T."/>
            <person name="Mallez S."/>
            <person name="Becker A."/>
            <person name="Gohl D.M."/>
            <person name="Silverstein K.A.T."/>
            <person name="Koren S."/>
            <person name="Bechman K.B."/>
            <person name="Herman A."/>
            <person name="Abrahante J.E."/>
            <person name="Garbe J."/>
        </authorList>
    </citation>
    <scope>NUCLEOTIDE SEQUENCE</scope>
    <source>
        <strain evidence="2">Duluth1</strain>
        <tissue evidence="2">Whole animal</tissue>
    </source>
</reference>
<feature type="transmembrane region" description="Helical" evidence="1">
    <location>
        <begin position="1309"/>
        <end position="1334"/>
    </location>
</feature>
<keyword evidence="3" id="KW-1185">Reference proteome</keyword>
<keyword evidence="1" id="KW-0472">Membrane</keyword>
<organism evidence="2 3">
    <name type="scientific">Dreissena polymorpha</name>
    <name type="common">Zebra mussel</name>
    <name type="synonym">Mytilus polymorpha</name>
    <dbReference type="NCBI Taxonomy" id="45954"/>
    <lineage>
        <taxon>Eukaryota</taxon>
        <taxon>Metazoa</taxon>
        <taxon>Spiralia</taxon>
        <taxon>Lophotrochozoa</taxon>
        <taxon>Mollusca</taxon>
        <taxon>Bivalvia</taxon>
        <taxon>Autobranchia</taxon>
        <taxon>Heteroconchia</taxon>
        <taxon>Euheterodonta</taxon>
        <taxon>Imparidentia</taxon>
        <taxon>Neoheterodontei</taxon>
        <taxon>Myida</taxon>
        <taxon>Dreissenoidea</taxon>
        <taxon>Dreissenidae</taxon>
        <taxon>Dreissena</taxon>
    </lineage>
</organism>
<keyword evidence="1" id="KW-0812">Transmembrane</keyword>
<evidence type="ECO:0000313" key="2">
    <source>
        <dbReference type="EMBL" id="KAH3829001.1"/>
    </source>
</evidence>
<name>A0A9D4H8N7_DREPO</name>
<reference evidence="2" key="1">
    <citation type="journal article" date="2019" name="bioRxiv">
        <title>The Genome of the Zebra Mussel, Dreissena polymorpha: A Resource for Invasive Species Research.</title>
        <authorList>
            <person name="McCartney M.A."/>
            <person name="Auch B."/>
            <person name="Kono T."/>
            <person name="Mallez S."/>
            <person name="Zhang Y."/>
            <person name="Obille A."/>
            <person name="Becker A."/>
            <person name="Abrahante J.E."/>
            <person name="Garbe J."/>
            <person name="Badalamenti J.P."/>
            <person name="Herman A."/>
            <person name="Mangelson H."/>
            <person name="Liachko I."/>
            <person name="Sullivan S."/>
            <person name="Sone E.D."/>
            <person name="Koren S."/>
            <person name="Silverstein K.A.T."/>
            <person name="Beckman K.B."/>
            <person name="Gohl D.M."/>
        </authorList>
    </citation>
    <scope>NUCLEOTIDE SEQUENCE</scope>
    <source>
        <strain evidence="2">Duluth1</strain>
        <tissue evidence="2">Whole animal</tissue>
    </source>
</reference>
<dbReference type="EMBL" id="JAIWYP010000005">
    <property type="protein sequence ID" value="KAH3829001.1"/>
    <property type="molecule type" value="Genomic_DNA"/>
</dbReference>
<gene>
    <name evidence="2" type="ORF">DPMN_130989</name>
</gene>
<evidence type="ECO:0000313" key="3">
    <source>
        <dbReference type="Proteomes" id="UP000828390"/>
    </source>
</evidence>
<dbReference type="Proteomes" id="UP000828390">
    <property type="component" value="Unassembled WGS sequence"/>
</dbReference>
<proteinExistence type="predicted"/>
<accession>A0A9D4H8N7</accession>
<sequence>SRHTWQISFVGRVDVRQVAELIMQVALATRNKTSGFSYNIEYNRVIDKYAVNGDEISSLVLFVTDSASSSPIVLDARSLGVPTSTELMYWFQQSNHTVYYGNMNTYRIYTFSFNDLIPVKTLNHYEINGYLIAEDRDRVAQIIKDAYVTSDSDYNITIYKVEVGYKITGEVVNTFRYLVSYNGIVHHAQYYYGNLPAIVSYINGHLNTANGLGQNYTHMPGAQLYYEQEVMRLLFTSAIAELDYTNVASSIINSLSTGWHSFNSYSSGLTALIIHQEEVFVGDLQYWQISFILKTPYIDPIQTRFVQRVTEKLLETSFKAVSISNQAYTLIDKAYEASTVLRRSWAFTLTFKEMVYEVDWAGFERVIKLEWCRHVGSNCFWEVKIKDQEQVVDRYGAIYWRLVYFIYLEAGAGYFVQNPHTTLLRPSVANYPSQFGFNYTAVNVDYLIDTRFLFTVYTDTEITQVTTGFVDKLKTFFLTHVQGVTLDWWKDTEIRVITQRQVFTSSGWMWRVQFGLVREGGLVNAQTWPTSGLVYLQLVSGSGIETVDWSSFTLDYYFSLYLKGKVSWLDYQKFELAIHHYWMTTHGGCGPCATVHVINQEQLHSYNGSSYNRLDFQIKVNGTVVNPAKYPPIDYSVLGSYMNFTGQGGSYNLEKGIEHTNNLVPWRYYRWMYTNSWISPSQYTIFREHLLRYYSSHYKGLSVEIGFGTQRELFSSSGLYFWGLPYYVKVDGRLVLPFLLPHLDWSTFSLTLNATTSQGNQYQVFTDMNTQPHSGTSTFARDSLYRLMTYERALPHSLLEELLAKSWKHTQQDTNIVVSIISREQYFGMYGVELSGYMYAVKLNGSLVETDFIMEPSLDQYSSQLKPYTKSVSYRLADLHELRVTGTVNKAVIEALQISLANAWTSQSAGSRNVSTKVVAVTLSVDMATGTMVHRLSYALTINDVPMTSWEVRPLTAERTQRAVTDVSSVSQIEVWLNVTNILKQIYLQGRSLSDTTSQESVKQTLVKTWAISKNVSESSVAIQLVKDATQRDDLFVTDDWTSVTKLSYGLSVNGHDTTDPIKDSLLSNQLTANGFQLVNGTLLKRWKRYIHGQRSQQNATALSSALSLAWMETNKDLNRDSLEVRIKGMGASRHRREVTSSSEQYTLVDTQGEEVSPLEFTVAVDGFEPNPALLAAPSEGVLNKNLVQANTATCGCSPRAQGHVTLVGKTKTTEQAAIEDAITEAIVSENKGLNATSISVGVVELRDGEDNSKALSIVLYRVTCVDPACDVEAILAPSQAVLKQMLANAGHTLYAKAEPVQSEDKPNWLIPVAIACGVVLLVIIISVGCCIAYRRRHSESWRVDKRAT</sequence>
<keyword evidence="1" id="KW-1133">Transmembrane helix</keyword>